<dbReference type="PANTHER" id="PTHR13803">
    <property type="entry name" value="SEC24-RELATED PROTEIN"/>
    <property type="match status" value="1"/>
</dbReference>
<evidence type="ECO:0000256" key="3">
    <source>
        <dbReference type="ARBA" id="ARBA00008334"/>
    </source>
</evidence>
<feature type="domain" description="Zinc finger Sec23/Sec24-type" evidence="9">
    <location>
        <begin position="431"/>
        <end position="469"/>
    </location>
</feature>
<feature type="region of interest" description="Disordered" evidence="7">
    <location>
        <begin position="1"/>
        <end position="74"/>
    </location>
</feature>
<comment type="similarity">
    <text evidence="3">Belongs to the SEC23/SEC24 family. SEC24 subfamily.</text>
</comment>
<evidence type="ECO:0000259" key="9">
    <source>
        <dbReference type="Pfam" id="PF04810"/>
    </source>
</evidence>
<dbReference type="InterPro" id="IPR007123">
    <property type="entry name" value="Gelsolin-like_dom"/>
</dbReference>
<dbReference type="SUPFAM" id="SSF53300">
    <property type="entry name" value="vWA-like"/>
    <property type="match status" value="1"/>
</dbReference>
<feature type="domain" description="Sec23/Sec24 beta-sandwich" evidence="12">
    <location>
        <begin position="758"/>
        <end position="841"/>
    </location>
</feature>
<dbReference type="Gene3D" id="1.20.120.730">
    <property type="entry name" value="Sec23/Sec24 helical domain"/>
    <property type="match status" value="1"/>
</dbReference>
<dbReference type="GO" id="GO:0000149">
    <property type="term" value="F:SNARE binding"/>
    <property type="evidence" value="ECO:0007669"/>
    <property type="project" value="TreeGrafter"/>
</dbReference>
<feature type="compositionally biased region" description="Low complexity" evidence="7">
    <location>
        <begin position="202"/>
        <end position="211"/>
    </location>
</feature>
<dbReference type="Gene3D" id="3.40.20.10">
    <property type="entry name" value="Severin"/>
    <property type="match status" value="1"/>
</dbReference>
<sequence length="1107" mass="122368">MPPMGQPGMPPLGPPGMPQMNQPAPPSLGQQQPGMFPPTSHPGMAPNQQGMQQQFQGVGGFPSGQPPQQKFDPNMVHNDIQATQQGINGYSNFKPPMGQPGMPPMSQTGMPPQQSMQPSVSQPGTLSQGMNGYPSNQHPVSLSGMSSMGPPGQSQMGQPGMPSMGPPGQPQMSHPGMPSMGPPGQPQMGQPGMPSMGPPGQPQMSHPGMPSMGPPGQPQMGQPGMPSMGPPGQPQMNHPGMPSMGQPGMPPLGPPGMPQMGQPGMPPLGPPGMPQMGQPGMPPLGPPGMPPMGQPGMPQMGQPGMPPSLGPPGMQGMGGFPPGQPPRQKLDPNMMPSVIQVIEDDRTARSGLFPTGYPISEMPPLVTTDFFAQDQGNSNPKFMRSTLYAVPQTEALSKQTQLPFSVAITPIAKLRNEEYPPPIINLGDTGPVRCQRCKAYMCPFMEFIDGGRKFRCPFCQASSSVDDAYFAHLDHTGRRTDLQHRPELFLGSYEFVATKQYCKNGIKPLEPAFIFMLDVSYNAIRNGLVELFCKNIRSMLENLPKDANTEKSNMKIGFATYDQTVHFYNLSNKTSRPEMLIVNDVNDIFVPFVDGFFVDVSDAEIALVNCLNEIMKNFSDTRITETMLGPVIQAGMDALKSSDRSGKLFIFHTSLPTYEAPGKLKNREDRKLLGTDKERTVLEPGTDFYTKLGQECVKVGCAVDLFLFPNSFLDLGSICPVSNISGGTIYKYQYFDAERDGVRFLADLQHSISRDIIFDVMMRVRTSTGIRPTGFYGNFFMQNTTDIEIGAVDSDKSIQVEIKYDDKLDEKVPLYIQAATLFTSCSGQRRLRIHNLCISVTADFNQLYRMTDQDTIVTHLFKHAEKLLRDKSPKDMREEMSSKCAQILATYREKCSEQAPMGQLILPEILKLLPLYTNSMVKNDALSGGSELTVDDRVWMMQLVPSLRVEDVMRILYPQILPISGLTLENPNDQLQWPQAVRASYEYFDNEEAYFIENSIVAFIWVGLGVNPEWVHDVFNANNVAQLDTEKQDLPERDNPRSRAVRQLFDTIKRDRPRHPKLFIIKQGDGLESWMKKFLVEDRYASNNLSYVDFLCQIHREIRNILS</sequence>
<feature type="compositionally biased region" description="Low complexity" evidence="7">
    <location>
        <begin position="42"/>
        <end position="56"/>
    </location>
</feature>
<evidence type="ECO:0000256" key="1">
    <source>
        <dbReference type="ARBA" id="ARBA00004299"/>
    </source>
</evidence>
<dbReference type="PANTHER" id="PTHR13803:SF4">
    <property type="entry name" value="SECRETORY 24CD, ISOFORM C"/>
    <property type="match status" value="1"/>
</dbReference>
<dbReference type="SUPFAM" id="SSF82754">
    <property type="entry name" value="C-terminal, gelsolin-like domain of Sec23/24"/>
    <property type="match status" value="1"/>
</dbReference>
<evidence type="ECO:0000256" key="4">
    <source>
        <dbReference type="ARBA" id="ARBA00022448"/>
    </source>
</evidence>
<feature type="compositionally biased region" description="Low complexity" evidence="7">
    <location>
        <begin position="143"/>
        <end position="163"/>
    </location>
</feature>
<evidence type="ECO:0000259" key="12">
    <source>
        <dbReference type="Pfam" id="PF08033"/>
    </source>
</evidence>
<dbReference type="Pfam" id="PF04815">
    <property type="entry name" value="Sec23_helical"/>
    <property type="match status" value="1"/>
</dbReference>
<dbReference type="InterPro" id="IPR036465">
    <property type="entry name" value="vWFA_dom_sf"/>
</dbReference>
<dbReference type="GO" id="GO:0005789">
    <property type="term" value="C:endoplasmic reticulum membrane"/>
    <property type="evidence" value="ECO:0007669"/>
    <property type="project" value="UniProtKB-SubCell"/>
</dbReference>
<dbReference type="InterPro" id="IPR029006">
    <property type="entry name" value="ADF-H/Gelsolin-like_dom_sf"/>
</dbReference>
<feature type="region of interest" description="Disordered" evidence="7">
    <location>
        <begin position="98"/>
        <end position="251"/>
    </location>
</feature>
<comment type="subcellular location">
    <subcellularLocation>
        <location evidence="1">Cytoplasmic vesicle</location>
        <location evidence="1">COPII-coated vesicle membrane</location>
        <topology evidence="1">Peripheral membrane protein</topology>
        <orientation evidence="1">Cytoplasmic side</orientation>
    </subcellularLocation>
    <subcellularLocation>
        <location evidence="2">Endoplasmic reticulum membrane</location>
        <topology evidence="2">Peripheral membrane protein</topology>
        <orientation evidence="2">Cytoplasmic side</orientation>
    </subcellularLocation>
</comment>
<feature type="compositionally biased region" description="Low complexity" evidence="7">
    <location>
        <begin position="104"/>
        <end position="124"/>
    </location>
</feature>
<dbReference type="Gene3D" id="2.30.30.380">
    <property type="entry name" value="Zn-finger domain of Sec23/24"/>
    <property type="match status" value="1"/>
</dbReference>
<keyword evidence="5" id="KW-0653">Protein transport</keyword>
<dbReference type="InterPro" id="IPR036175">
    <property type="entry name" value="Sec23/24_helical_dom_sf"/>
</dbReference>
<feature type="domain" description="Sec23/Sec24 trunk" evidence="10">
    <location>
        <begin position="508"/>
        <end position="751"/>
    </location>
</feature>
<evidence type="ECO:0000313" key="13">
    <source>
        <dbReference type="Proteomes" id="UP000887540"/>
    </source>
</evidence>
<dbReference type="GO" id="GO:0030127">
    <property type="term" value="C:COPII vesicle coat"/>
    <property type="evidence" value="ECO:0007669"/>
    <property type="project" value="InterPro"/>
</dbReference>
<dbReference type="InterPro" id="IPR036180">
    <property type="entry name" value="Gelsolin-like_dom_sf"/>
</dbReference>
<proteinExistence type="inferred from homology"/>
<dbReference type="InterPro" id="IPR006900">
    <property type="entry name" value="Sec23/24_helical_dom"/>
</dbReference>
<evidence type="ECO:0000256" key="6">
    <source>
        <dbReference type="ARBA" id="ARBA00023329"/>
    </source>
</evidence>
<dbReference type="Gene3D" id="3.40.50.410">
    <property type="entry name" value="von Willebrand factor, type A domain"/>
    <property type="match status" value="1"/>
</dbReference>
<feature type="domain" description="Sec23/Sec24 helical" evidence="11">
    <location>
        <begin position="852"/>
        <end position="953"/>
    </location>
</feature>
<dbReference type="GO" id="GO:0008270">
    <property type="term" value="F:zinc ion binding"/>
    <property type="evidence" value="ECO:0007669"/>
    <property type="project" value="InterPro"/>
</dbReference>
<dbReference type="GO" id="GO:0090110">
    <property type="term" value="P:COPII-coated vesicle cargo loading"/>
    <property type="evidence" value="ECO:0007669"/>
    <property type="project" value="TreeGrafter"/>
</dbReference>
<dbReference type="InterPro" id="IPR006895">
    <property type="entry name" value="Znf_Sec23_Sec24"/>
</dbReference>
<dbReference type="Gene3D" id="2.60.40.1670">
    <property type="entry name" value="beta-sandwich domain of Sec23/24"/>
    <property type="match status" value="1"/>
</dbReference>
<evidence type="ECO:0000259" key="11">
    <source>
        <dbReference type="Pfam" id="PF04815"/>
    </source>
</evidence>
<feature type="compositionally biased region" description="Pro residues" evidence="7">
    <location>
        <begin position="1"/>
        <end position="17"/>
    </location>
</feature>
<keyword evidence="4" id="KW-0813">Transport</keyword>
<dbReference type="Pfam" id="PF04810">
    <property type="entry name" value="zf-Sec23_Sec24"/>
    <property type="match status" value="1"/>
</dbReference>
<dbReference type="InterPro" id="IPR012990">
    <property type="entry name" value="Beta-sandwich_Sec23_24"/>
</dbReference>
<feature type="compositionally biased region" description="Polar residues" evidence="7">
    <location>
        <begin position="125"/>
        <end position="140"/>
    </location>
</feature>
<feature type="compositionally biased region" description="Low complexity" evidence="7">
    <location>
        <begin position="170"/>
        <end position="179"/>
    </location>
</feature>
<dbReference type="InterPro" id="IPR050550">
    <property type="entry name" value="SEC23_SEC24_subfamily"/>
</dbReference>
<feature type="compositionally biased region" description="Low complexity" evidence="7">
    <location>
        <begin position="186"/>
        <end position="195"/>
    </location>
</feature>
<evidence type="ECO:0000259" key="10">
    <source>
        <dbReference type="Pfam" id="PF04811"/>
    </source>
</evidence>
<dbReference type="SUPFAM" id="SSF81995">
    <property type="entry name" value="beta-sandwich domain of Sec23/24"/>
    <property type="match status" value="1"/>
</dbReference>
<accession>A0A914BYH9</accession>
<dbReference type="FunFam" id="3.40.50.410:FF:000020">
    <property type="entry name" value="protein transport protein Sec24D isoform X1"/>
    <property type="match status" value="1"/>
</dbReference>
<organism evidence="13 14">
    <name type="scientific">Acrobeloides nanus</name>
    <dbReference type="NCBI Taxonomy" id="290746"/>
    <lineage>
        <taxon>Eukaryota</taxon>
        <taxon>Metazoa</taxon>
        <taxon>Ecdysozoa</taxon>
        <taxon>Nematoda</taxon>
        <taxon>Chromadorea</taxon>
        <taxon>Rhabditida</taxon>
        <taxon>Tylenchina</taxon>
        <taxon>Cephalobomorpha</taxon>
        <taxon>Cephaloboidea</taxon>
        <taxon>Cephalobidae</taxon>
        <taxon>Acrobeloides</taxon>
    </lineage>
</organism>
<evidence type="ECO:0000256" key="5">
    <source>
        <dbReference type="ARBA" id="ARBA00022927"/>
    </source>
</evidence>
<dbReference type="SUPFAM" id="SSF82919">
    <property type="entry name" value="Zn-finger domain of Sec23/24"/>
    <property type="match status" value="1"/>
</dbReference>
<dbReference type="GO" id="GO:0006886">
    <property type="term" value="P:intracellular protein transport"/>
    <property type="evidence" value="ECO:0007669"/>
    <property type="project" value="InterPro"/>
</dbReference>
<dbReference type="Pfam" id="PF08033">
    <property type="entry name" value="Sec23_BS"/>
    <property type="match status" value="1"/>
</dbReference>
<dbReference type="Pfam" id="PF04811">
    <property type="entry name" value="Sec23_trunk"/>
    <property type="match status" value="1"/>
</dbReference>
<feature type="domain" description="Gelsolin-like" evidence="8">
    <location>
        <begin position="978"/>
        <end position="1043"/>
    </location>
</feature>
<evidence type="ECO:0000256" key="2">
    <source>
        <dbReference type="ARBA" id="ARBA00004397"/>
    </source>
</evidence>
<feature type="compositionally biased region" description="Low complexity" evidence="7">
    <location>
        <begin position="234"/>
        <end position="247"/>
    </location>
</feature>
<dbReference type="AlphaFoldDB" id="A0A914BYH9"/>
<dbReference type="Pfam" id="PF00626">
    <property type="entry name" value="Gelsolin"/>
    <property type="match status" value="1"/>
</dbReference>
<protein>
    <submittedName>
        <fullName evidence="14">Protein transport protein Sec24C</fullName>
    </submittedName>
</protein>
<evidence type="ECO:0000256" key="7">
    <source>
        <dbReference type="SAM" id="MobiDB-lite"/>
    </source>
</evidence>
<dbReference type="WBParaSite" id="ACRNAN_Path_1297.g5076.t1">
    <property type="protein sequence ID" value="ACRNAN_Path_1297.g5076.t1"/>
    <property type="gene ID" value="ACRNAN_Path_1297.g5076"/>
</dbReference>
<reference evidence="14" key="1">
    <citation type="submission" date="2022-11" db="UniProtKB">
        <authorList>
            <consortium name="WormBaseParasite"/>
        </authorList>
    </citation>
    <scope>IDENTIFICATION</scope>
</reference>
<dbReference type="Proteomes" id="UP000887540">
    <property type="component" value="Unplaced"/>
</dbReference>
<dbReference type="SUPFAM" id="SSF81811">
    <property type="entry name" value="Helical domain of Sec23/24"/>
    <property type="match status" value="1"/>
</dbReference>
<dbReference type="InterPro" id="IPR041742">
    <property type="entry name" value="Sec24-like_trunk_dom"/>
</dbReference>
<dbReference type="CDD" id="cd01479">
    <property type="entry name" value="Sec24-like"/>
    <property type="match status" value="1"/>
</dbReference>
<evidence type="ECO:0000259" key="8">
    <source>
        <dbReference type="Pfam" id="PF00626"/>
    </source>
</evidence>
<name>A0A914BYH9_9BILA</name>
<keyword evidence="13" id="KW-1185">Reference proteome</keyword>
<dbReference type="InterPro" id="IPR036174">
    <property type="entry name" value="Znf_Sec23_Sec24_sf"/>
</dbReference>
<dbReference type="GO" id="GO:0070971">
    <property type="term" value="C:endoplasmic reticulum exit site"/>
    <property type="evidence" value="ECO:0007669"/>
    <property type="project" value="TreeGrafter"/>
</dbReference>
<keyword evidence="6" id="KW-0968">Cytoplasmic vesicle</keyword>
<dbReference type="InterPro" id="IPR006896">
    <property type="entry name" value="Sec23/24_trunk_dom"/>
</dbReference>
<feature type="compositionally biased region" description="Low complexity" evidence="7">
    <location>
        <begin position="218"/>
        <end position="227"/>
    </location>
</feature>
<evidence type="ECO:0000313" key="14">
    <source>
        <dbReference type="WBParaSite" id="ACRNAN_Path_1297.g5076.t1"/>
    </source>
</evidence>